<comment type="caution">
    <text evidence="1">The sequence shown here is derived from an EMBL/GenBank/DDBJ whole genome shotgun (WGS) entry which is preliminary data.</text>
</comment>
<gene>
    <name evidence="1" type="ORF">L2E82_29420</name>
</gene>
<keyword evidence="2" id="KW-1185">Reference proteome</keyword>
<dbReference type="Proteomes" id="UP001055811">
    <property type="component" value="Linkage Group LG05"/>
</dbReference>
<protein>
    <submittedName>
        <fullName evidence="1">Uncharacterized protein</fullName>
    </submittedName>
</protein>
<evidence type="ECO:0000313" key="1">
    <source>
        <dbReference type="EMBL" id="KAI3739053.1"/>
    </source>
</evidence>
<reference evidence="1 2" key="2">
    <citation type="journal article" date="2022" name="Mol. Ecol. Resour.">
        <title>The genomes of chicory, endive, great burdock and yacon provide insights into Asteraceae paleo-polyploidization history and plant inulin production.</title>
        <authorList>
            <person name="Fan W."/>
            <person name="Wang S."/>
            <person name="Wang H."/>
            <person name="Wang A."/>
            <person name="Jiang F."/>
            <person name="Liu H."/>
            <person name="Zhao H."/>
            <person name="Xu D."/>
            <person name="Zhang Y."/>
        </authorList>
    </citation>
    <scope>NUCLEOTIDE SEQUENCE [LARGE SCALE GENOMIC DNA]</scope>
    <source>
        <strain evidence="2">cv. Punajuju</strain>
        <tissue evidence="1">Leaves</tissue>
    </source>
</reference>
<proteinExistence type="predicted"/>
<dbReference type="EMBL" id="CM042013">
    <property type="protein sequence ID" value="KAI3739053.1"/>
    <property type="molecule type" value="Genomic_DNA"/>
</dbReference>
<reference evidence="2" key="1">
    <citation type="journal article" date="2022" name="Mol. Ecol. Resour.">
        <title>The genomes of chicory, endive, great burdock and yacon provide insights into Asteraceae palaeo-polyploidization history and plant inulin production.</title>
        <authorList>
            <person name="Fan W."/>
            <person name="Wang S."/>
            <person name="Wang H."/>
            <person name="Wang A."/>
            <person name="Jiang F."/>
            <person name="Liu H."/>
            <person name="Zhao H."/>
            <person name="Xu D."/>
            <person name="Zhang Y."/>
        </authorList>
    </citation>
    <scope>NUCLEOTIDE SEQUENCE [LARGE SCALE GENOMIC DNA]</scope>
    <source>
        <strain evidence="2">cv. Punajuju</strain>
    </source>
</reference>
<name>A0ACB9CY03_CICIN</name>
<sequence>MSSSGLNLENYLIPLEEINRATENFSKHRYIGGGGFGAVYKGQLSETWQNRAAAIKRLARDSYQGEREFRNELEMISRFHHENIISFIGYCDEKNEMIIVYEYAMNGSLDYHLQDPYKMHCITWTQRLMICIGAARGLSYLHSGLGEHDRVIHRDVKSSNILLDNNLVAKICDFGLSKLGPRNQPNTQLHTRVAGTEFYMDPTYHESHILRKESDVYSFGVVLFEILSGMLAYHEKSIGDDDEKQILMASVREYENEPQKIIDPHIRYQIDSSSFDAFQDIAYKCISLNLMERPSIDKVIERIEEALSIQTSKRSGSTPVVRSKIESALYKLTSASSNDQRMGASEIHLLAKMNDDNCVAICQAGAIPLLTHLLTSADSETQEHAVTAILNLSIREDNKDTIMSSGAVPGIVHVLKKGSMEARENAAATLFSLSLIDQNKVTIGSAGAIPPLVLLLSQGTPRGKRDASIALYNLCMHQGNRITALKSGLVSMLMKLLREPQCVLKDEALAILSIMSSCPEGKLAIGKEELVPILVEVIGSGSPRIKENAAAVLVELCSRDQKYLVEAQELGVKEKLMDLLHHGTDRGRRKSGHLLEKMSRLAEQQKQMAIV</sequence>
<organism evidence="1 2">
    <name type="scientific">Cichorium intybus</name>
    <name type="common">Chicory</name>
    <dbReference type="NCBI Taxonomy" id="13427"/>
    <lineage>
        <taxon>Eukaryota</taxon>
        <taxon>Viridiplantae</taxon>
        <taxon>Streptophyta</taxon>
        <taxon>Embryophyta</taxon>
        <taxon>Tracheophyta</taxon>
        <taxon>Spermatophyta</taxon>
        <taxon>Magnoliopsida</taxon>
        <taxon>eudicotyledons</taxon>
        <taxon>Gunneridae</taxon>
        <taxon>Pentapetalae</taxon>
        <taxon>asterids</taxon>
        <taxon>campanulids</taxon>
        <taxon>Asterales</taxon>
        <taxon>Asteraceae</taxon>
        <taxon>Cichorioideae</taxon>
        <taxon>Cichorieae</taxon>
        <taxon>Cichoriinae</taxon>
        <taxon>Cichorium</taxon>
    </lineage>
</organism>
<accession>A0ACB9CY03</accession>
<evidence type="ECO:0000313" key="2">
    <source>
        <dbReference type="Proteomes" id="UP001055811"/>
    </source>
</evidence>